<dbReference type="EMBL" id="CAVMJV010000003">
    <property type="protein sequence ID" value="CAK5019872.1"/>
    <property type="molecule type" value="Genomic_DNA"/>
</dbReference>
<name>A0ACB0XVW3_MELEN</name>
<protein>
    <submittedName>
        <fullName evidence="1">Uncharacterized protein</fullName>
    </submittedName>
</protein>
<gene>
    <name evidence="1" type="ORF">MENTE1834_LOCUS4267</name>
</gene>
<keyword evidence="2" id="KW-1185">Reference proteome</keyword>
<dbReference type="Proteomes" id="UP001497535">
    <property type="component" value="Unassembled WGS sequence"/>
</dbReference>
<reference evidence="1" key="1">
    <citation type="submission" date="2023-11" db="EMBL/GenBank/DDBJ databases">
        <authorList>
            <person name="Poullet M."/>
        </authorList>
    </citation>
    <scope>NUCLEOTIDE SEQUENCE</scope>
    <source>
        <strain evidence="1">E1834</strain>
    </source>
</reference>
<comment type="caution">
    <text evidence="1">The sequence shown here is derived from an EMBL/GenBank/DDBJ whole genome shotgun (WGS) entry which is preliminary data.</text>
</comment>
<organism evidence="1 2">
    <name type="scientific">Meloidogyne enterolobii</name>
    <name type="common">Root-knot nematode worm</name>
    <name type="synonym">Meloidogyne mayaguensis</name>
    <dbReference type="NCBI Taxonomy" id="390850"/>
    <lineage>
        <taxon>Eukaryota</taxon>
        <taxon>Metazoa</taxon>
        <taxon>Ecdysozoa</taxon>
        <taxon>Nematoda</taxon>
        <taxon>Chromadorea</taxon>
        <taxon>Rhabditida</taxon>
        <taxon>Tylenchina</taxon>
        <taxon>Tylenchomorpha</taxon>
        <taxon>Tylenchoidea</taxon>
        <taxon>Meloidogynidae</taxon>
        <taxon>Meloidogyninae</taxon>
        <taxon>Meloidogyne</taxon>
    </lineage>
</organism>
<evidence type="ECO:0000313" key="1">
    <source>
        <dbReference type="EMBL" id="CAK5019872.1"/>
    </source>
</evidence>
<accession>A0ACB0XVW3</accession>
<sequence length="214" mass="25094">MEGVKAELVPPSNNDLEKIQINLEENIFELIDLCLYEDSNKNIDENLNLFNPKMKLANDLGNYGGLIAAKIWTNDELTEHIIIDILPKVERIKTIIEREVGNDLKENYFFGKKIVIGIENILNKFLIKKREEINKIKKSKQFSKYLKIFSCGIVRKDCLEKERIKEKMLKLENEEKFLKTLIEKYSKILKLAKELIENFKEVISEINVCIILIY</sequence>
<proteinExistence type="predicted"/>
<evidence type="ECO:0000313" key="2">
    <source>
        <dbReference type="Proteomes" id="UP001497535"/>
    </source>
</evidence>